<evidence type="ECO:0000256" key="2">
    <source>
        <dbReference type="ARBA" id="ARBA00023242"/>
    </source>
</evidence>
<dbReference type="Proteomes" id="UP001162162">
    <property type="component" value="Unassembled WGS sequence"/>
</dbReference>
<proteinExistence type="predicted"/>
<dbReference type="Gene3D" id="1.10.340.30">
    <property type="entry name" value="Hypothetical protein, domain 2"/>
    <property type="match status" value="1"/>
</dbReference>
<dbReference type="InterPro" id="IPR045138">
    <property type="entry name" value="MeCP2/MBD4"/>
</dbReference>
<dbReference type="GO" id="GO:0005634">
    <property type="term" value="C:nucleus"/>
    <property type="evidence" value="ECO:0007669"/>
    <property type="project" value="UniProtKB-SubCell"/>
</dbReference>
<name>A0AAV8Z2W5_9CUCU</name>
<comment type="subcellular location">
    <subcellularLocation>
        <location evidence="1">Nucleus</location>
    </subcellularLocation>
</comment>
<dbReference type="AlphaFoldDB" id="A0AAV8Z2W5"/>
<evidence type="ECO:0000256" key="1">
    <source>
        <dbReference type="ARBA" id="ARBA00004123"/>
    </source>
</evidence>
<dbReference type="EMBL" id="JAPWTK010000017">
    <property type="protein sequence ID" value="KAJ8958406.1"/>
    <property type="molecule type" value="Genomic_DNA"/>
</dbReference>
<accession>A0AAV8Z2W5</accession>
<sequence length="411" mass="48328">MPSATRIILSRFFDSNVRLVADMCSRCYEECVDVRIVSVNLTFLRRTVKDSDFIGLDFLNSNATKTEARMIAAEYGFSKDDVTLSLRHMETLNEIIKREEETIATMEEKFITESTAKKESDERMFRGFSLDELDISINEQKKVVKTCEQIRYRICKRANLRVLRNIYRTRGKRKGRRKSSESGDHQSRSKYFCLSFNNNAVNIAPIKEENAKFEEAEVEGKCKHLKVEKDLCPENYEEKINIEELEYIDHESEYFKYIEEQKFTKAETNIKRENEYLRKEGFEDVEKIHLFVPPRSPHNLIEECLYHDPWALLVATMFFKSDGLHVRQALRVLVPEEEPRPAEGSGSVWRMSHDFVYKNWTNVKELYGIGNYGENAFRMFCLGDFSVEPRDRFLKIYKAWYQKIALKEGSG</sequence>
<evidence type="ECO:0000313" key="4">
    <source>
        <dbReference type="Proteomes" id="UP001162162"/>
    </source>
</evidence>
<dbReference type="GO" id="GO:0003677">
    <property type="term" value="F:DNA binding"/>
    <property type="evidence" value="ECO:0007669"/>
    <property type="project" value="InterPro"/>
</dbReference>
<keyword evidence="4" id="KW-1185">Reference proteome</keyword>
<dbReference type="PANTHER" id="PTHR15074:SF0">
    <property type="entry name" value="METHYL-CPG-BINDING DOMAIN PROTEIN 4-LIKE PROTEIN"/>
    <property type="match status" value="1"/>
</dbReference>
<dbReference type="PANTHER" id="PTHR15074">
    <property type="entry name" value="METHYL-CPG-BINDING PROTEIN"/>
    <property type="match status" value="1"/>
</dbReference>
<keyword evidence="2" id="KW-0539">Nucleus</keyword>
<reference evidence="3" key="1">
    <citation type="journal article" date="2023" name="Insect Mol. Biol.">
        <title>Genome sequencing provides insights into the evolution of gene families encoding plant cell wall-degrading enzymes in longhorned beetles.</title>
        <authorList>
            <person name="Shin N.R."/>
            <person name="Okamura Y."/>
            <person name="Kirsch R."/>
            <person name="Pauchet Y."/>
        </authorList>
    </citation>
    <scope>NUCLEOTIDE SEQUENCE</scope>
    <source>
        <strain evidence="3">AMC_N1</strain>
    </source>
</reference>
<gene>
    <name evidence="3" type="ORF">NQ318_002188</name>
</gene>
<protein>
    <submittedName>
        <fullName evidence="3">Uncharacterized protein</fullName>
    </submittedName>
</protein>
<organism evidence="3 4">
    <name type="scientific">Aromia moschata</name>
    <dbReference type="NCBI Taxonomy" id="1265417"/>
    <lineage>
        <taxon>Eukaryota</taxon>
        <taxon>Metazoa</taxon>
        <taxon>Ecdysozoa</taxon>
        <taxon>Arthropoda</taxon>
        <taxon>Hexapoda</taxon>
        <taxon>Insecta</taxon>
        <taxon>Pterygota</taxon>
        <taxon>Neoptera</taxon>
        <taxon>Endopterygota</taxon>
        <taxon>Coleoptera</taxon>
        <taxon>Polyphaga</taxon>
        <taxon>Cucujiformia</taxon>
        <taxon>Chrysomeloidea</taxon>
        <taxon>Cerambycidae</taxon>
        <taxon>Cerambycinae</taxon>
        <taxon>Callichromatini</taxon>
        <taxon>Aromia</taxon>
    </lineage>
</organism>
<evidence type="ECO:0000313" key="3">
    <source>
        <dbReference type="EMBL" id="KAJ8958406.1"/>
    </source>
</evidence>
<comment type="caution">
    <text evidence="3">The sequence shown here is derived from an EMBL/GenBank/DDBJ whole genome shotgun (WGS) entry which is preliminary data.</text>
</comment>